<reference evidence="1 2" key="1">
    <citation type="journal article" date="2012" name="J. Bacteriol.">
        <title>Complete genome sequence of strain 1860, a crenarchaeon of the genus pyrobaculum able to grow with various electron acceptors.</title>
        <authorList>
            <person name="Mardanov A.V."/>
            <person name="Gumerov V.M."/>
            <person name="Slobodkina G.B."/>
            <person name="Beletsky A.V."/>
            <person name="Bonch-Osmolovskaya E.A."/>
            <person name="Ravin N.V."/>
            <person name="Skryabin K.G."/>
        </authorList>
    </citation>
    <scope>NUCLEOTIDE SEQUENCE [LARGE SCALE GENOMIC DNA]</scope>
    <source>
        <strain evidence="1 2">1860</strain>
    </source>
</reference>
<dbReference type="KEGG" id="pyr:P186_1055"/>
<name>G7VBZ2_9CREN</name>
<dbReference type="EMBL" id="CP003098">
    <property type="protein sequence ID" value="AET32492.1"/>
    <property type="molecule type" value="Genomic_DNA"/>
</dbReference>
<dbReference type="Proteomes" id="UP000005867">
    <property type="component" value="Chromosome"/>
</dbReference>
<evidence type="ECO:0000313" key="1">
    <source>
        <dbReference type="EMBL" id="AET32492.1"/>
    </source>
</evidence>
<keyword evidence="2" id="KW-1185">Reference proteome</keyword>
<dbReference type="AlphaFoldDB" id="G7VBZ2"/>
<proteinExistence type="predicted"/>
<dbReference type="BioCyc" id="PSP1104324:GJSN-1031-MONOMER"/>
<sequence length="41" mass="4687">MNRQIKPMPSIVSRRAVVNDIFVESYIQPICSPEIDVDPTQ</sequence>
<dbReference type="STRING" id="1104324.P186_1055"/>
<evidence type="ECO:0000313" key="2">
    <source>
        <dbReference type="Proteomes" id="UP000005867"/>
    </source>
</evidence>
<protein>
    <submittedName>
        <fullName evidence="1">Uncharacterized protein</fullName>
    </submittedName>
</protein>
<organism evidence="1 2">
    <name type="scientific">Pyrobaculum ferrireducens</name>
    <dbReference type="NCBI Taxonomy" id="1104324"/>
    <lineage>
        <taxon>Archaea</taxon>
        <taxon>Thermoproteota</taxon>
        <taxon>Thermoprotei</taxon>
        <taxon>Thermoproteales</taxon>
        <taxon>Thermoproteaceae</taxon>
        <taxon>Pyrobaculum</taxon>
    </lineage>
</organism>
<gene>
    <name evidence="1" type="ORF">P186_1055</name>
</gene>
<accession>G7VBZ2</accession>
<dbReference type="HOGENOM" id="CLU_3263965_0_0_2"/>